<feature type="compositionally biased region" description="Low complexity" evidence="1">
    <location>
        <begin position="457"/>
        <end position="472"/>
    </location>
</feature>
<name>A0A173LNA5_9ACTN</name>
<feature type="region of interest" description="Disordered" evidence="1">
    <location>
        <begin position="334"/>
        <end position="382"/>
    </location>
</feature>
<reference evidence="3 4" key="1">
    <citation type="submission" date="2016-06" db="EMBL/GenBank/DDBJ databases">
        <title>Complete genome sequence of a saline-alkali tolerant type strain Dietzia timorensis ID05-A0528T.</title>
        <authorList>
            <person name="Wu X."/>
        </authorList>
    </citation>
    <scope>NUCLEOTIDE SEQUENCE [LARGE SCALE GENOMIC DNA]</scope>
    <source>
        <strain evidence="3 4">ID05-A0528</strain>
    </source>
</reference>
<sequence length="592" mass="57618">MVALVPAAVPANYAATANAQQANISQDIYKQNTFASAPVTAQGNLSDPATCQIKWNLQAVYSRQLSTVSDKPASNSGWIQNVMSGGPALGAGHASLQHFTLGQALVRWRVPISIDDQIANGKLVFHLDDEDYDQAAIQNLSAAQVEQSNGWETAPTATAPGRTWAERFGGAPAGYTPIQRTLPVTVDAAAKTLTVDIGSMPAKSTAMIAFSLPTAGGVLPDAASNNTAYGMRAELNGSSIASCQNPGYEPGEAVAGHPATLPQTGDTDLPAGTRFALPSDYSAPAGWQVDVDAITGAVTTTPPAEAVPGDSIEVPVVVTYPDATTDTVTATVTVSEDLENDDGGSGSLGSDSLGSLGSDSLGSGSLGGGSLGDGSAGDGSSDAGSLSNLGAGSLGSLALGLGSLGLIPGLFTGSVGNGSSSNGSSVPGSTGNGSEGNGSTGNGSTGNGSPGNGSTGTGSDTPGSTETGSLDNLGLGSLSSLGLGLGSLGQLPDMLAGSLGNGSSGTGSLPGGSASAAGSHVSVGSSTNSAVSSTAGPSSALALGLGSLALGGLAFGGLVHALNSGVITLPAGVSVPPQLAWMFPFLANDNGE</sequence>
<evidence type="ECO:0000256" key="1">
    <source>
        <dbReference type="SAM" id="MobiDB-lite"/>
    </source>
</evidence>
<organism evidence="3 4">
    <name type="scientific">Dietzia timorensis</name>
    <dbReference type="NCBI Taxonomy" id="499555"/>
    <lineage>
        <taxon>Bacteria</taxon>
        <taxon>Bacillati</taxon>
        <taxon>Actinomycetota</taxon>
        <taxon>Actinomycetes</taxon>
        <taxon>Mycobacteriales</taxon>
        <taxon>Dietziaceae</taxon>
        <taxon>Dietzia</taxon>
    </lineage>
</organism>
<dbReference type="Proteomes" id="UP000186104">
    <property type="component" value="Chromosome"/>
</dbReference>
<feature type="compositionally biased region" description="Low complexity" evidence="1">
    <location>
        <begin position="511"/>
        <end position="531"/>
    </location>
</feature>
<gene>
    <name evidence="3" type="ORF">BJL86_2623</name>
</gene>
<evidence type="ECO:0000313" key="3">
    <source>
        <dbReference type="EMBL" id="ANI93383.1"/>
    </source>
</evidence>
<feature type="region of interest" description="Disordered" evidence="1">
    <location>
        <begin position="418"/>
        <end position="472"/>
    </location>
</feature>
<evidence type="ECO:0000313" key="4">
    <source>
        <dbReference type="Proteomes" id="UP000186104"/>
    </source>
</evidence>
<evidence type="ECO:0000259" key="2">
    <source>
        <dbReference type="Pfam" id="PF18957"/>
    </source>
</evidence>
<dbReference type="Pfam" id="PF18957">
    <property type="entry name" value="RibLong"/>
    <property type="match status" value="1"/>
</dbReference>
<dbReference type="KEGG" id="dtm:BJL86_2623"/>
<accession>A0A173LNA5</accession>
<feature type="compositionally biased region" description="Gly residues" evidence="1">
    <location>
        <begin position="364"/>
        <end position="377"/>
    </location>
</feature>
<feature type="compositionally biased region" description="Low complexity" evidence="1">
    <location>
        <begin position="348"/>
        <end position="363"/>
    </location>
</feature>
<protein>
    <recommendedName>
        <fullName evidence="2">Long Rib domain-containing protein</fullName>
    </recommendedName>
</protein>
<dbReference type="AlphaFoldDB" id="A0A173LNA5"/>
<proteinExistence type="predicted"/>
<feature type="compositionally biased region" description="Gly residues" evidence="1">
    <location>
        <begin position="430"/>
        <end position="456"/>
    </location>
</feature>
<feature type="region of interest" description="Disordered" evidence="1">
    <location>
        <begin position="502"/>
        <end position="531"/>
    </location>
</feature>
<dbReference type="NCBIfam" id="NF038186">
    <property type="entry name" value="YPDG_rpt"/>
    <property type="match status" value="1"/>
</dbReference>
<dbReference type="InterPro" id="IPR044055">
    <property type="entry name" value="RibLong"/>
</dbReference>
<feature type="compositionally biased region" description="Low complexity" evidence="1">
    <location>
        <begin position="418"/>
        <end position="429"/>
    </location>
</feature>
<feature type="domain" description="Long Rib" evidence="2">
    <location>
        <begin position="243"/>
        <end position="335"/>
    </location>
</feature>
<keyword evidence="4" id="KW-1185">Reference proteome</keyword>
<dbReference type="STRING" id="499555.BJL86_2623"/>
<dbReference type="EMBL" id="CP015961">
    <property type="protein sequence ID" value="ANI93383.1"/>
    <property type="molecule type" value="Genomic_DNA"/>
</dbReference>